<evidence type="ECO:0000259" key="2">
    <source>
        <dbReference type="Pfam" id="PF13439"/>
    </source>
</evidence>
<dbReference type="Gene3D" id="3.40.50.2000">
    <property type="entry name" value="Glycogen Phosphorylase B"/>
    <property type="match status" value="2"/>
</dbReference>
<dbReference type="Pfam" id="PF00534">
    <property type="entry name" value="Glycos_transf_1"/>
    <property type="match status" value="1"/>
</dbReference>
<accession>A0ABU3W111</accession>
<dbReference type="GO" id="GO:0016757">
    <property type="term" value="F:glycosyltransferase activity"/>
    <property type="evidence" value="ECO:0007669"/>
    <property type="project" value="UniProtKB-KW"/>
</dbReference>
<sequence>MASPLQIAQVVATPGTTWGGMEQHTADLCAGLSQRGHRVTVLAHPDYRAEFQAVAEFLPVPTQLGRRHPRLWWSLRKRLLTLQPRICHAQGNKAAQLCRHGLRLWPGNVPRPRLIGTVHGHKSSMSAFQNLDGVIAVSDELARALPENRVRRIYNGLPNPRKGAPGLAIPATRPLLLAAGRLEPVKQFDRLIQAWAQLTRQGAPGLLVILGEGSQRPALERLIVSLGMTSRVLLPGREHNLTPWYQAAEACVVSSSREGFGYVIAEALMAGCPVLSTPVGIAPALLPAVALSTGTTTDELAALLQHQWRHRQGLRQLQQQSMLQSRQTFTLEAMVRETERYYFEMLV</sequence>
<dbReference type="RefSeq" id="WP_316974669.1">
    <property type="nucleotide sequence ID" value="NZ_JAWIIJ010000012.1"/>
</dbReference>
<keyword evidence="3" id="KW-0808">Transferase</keyword>
<comment type="caution">
    <text evidence="3">The sequence shown here is derived from an EMBL/GenBank/DDBJ whole genome shotgun (WGS) entry which is preliminary data.</text>
</comment>
<proteinExistence type="predicted"/>
<dbReference type="Proteomes" id="UP001269819">
    <property type="component" value="Unassembled WGS sequence"/>
</dbReference>
<dbReference type="EC" id="2.4.-.-" evidence="3"/>
<keyword evidence="3" id="KW-0328">Glycosyltransferase</keyword>
<dbReference type="InterPro" id="IPR001296">
    <property type="entry name" value="Glyco_trans_1"/>
</dbReference>
<dbReference type="InterPro" id="IPR028098">
    <property type="entry name" value="Glyco_trans_4-like_N"/>
</dbReference>
<organism evidence="3 4">
    <name type="scientific">Marinobacter xestospongiae</name>
    <dbReference type="NCBI Taxonomy" id="994319"/>
    <lineage>
        <taxon>Bacteria</taxon>
        <taxon>Pseudomonadati</taxon>
        <taxon>Pseudomonadota</taxon>
        <taxon>Gammaproteobacteria</taxon>
        <taxon>Pseudomonadales</taxon>
        <taxon>Marinobacteraceae</taxon>
        <taxon>Marinobacter</taxon>
    </lineage>
</organism>
<evidence type="ECO:0000259" key="1">
    <source>
        <dbReference type="Pfam" id="PF00534"/>
    </source>
</evidence>
<dbReference type="SUPFAM" id="SSF53756">
    <property type="entry name" value="UDP-Glycosyltransferase/glycogen phosphorylase"/>
    <property type="match status" value="1"/>
</dbReference>
<dbReference type="PANTHER" id="PTHR12526:SF630">
    <property type="entry name" value="GLYCOSYLTRANSFERASE"/>
    <property type="match status" value="1"/>
</dbReference>
<dbReference type="CDD" id="cd03811">
    <property type="entry name" value="GT4_GT28_WabH-like"/>
    <property type="match status" value="1"/>
</dbReference>
<feature type="domain" description="Glycosyl transferase family 1" evidence="1">
    <location>
        <begin position="168"/>
        <end position="284"/>
    </location>
</feature>
<feature type="domain" description="Glycosyltransferase subfamily 4-like N-terminal" evidence="2">
    <location>
        <begin position="18"/>
        <end position="157"/>
    </location>
</feature>
<protein>
    <submittedName>
        <fullName evidence="3">Glycosyltransferase</fullName>
        <ecNumber evidence="3">2.4.-.-</ecNumber>
    </submittedName>
</protein>
<name>A0ABU3W111_9GAMM</name>
<gene>
    <name evidence="3" type="ORF">RYS15_16215</name>
</gene>
<keyword evidence="4" id="KW-1185">Reference proteome</keyword>
<evidence type="ECO:0000313" key="3">
    <source>
        <dbReference type="EMBL" id="MDV2080233.1"/>
    </source>
</evidence>
<reference evidence="3 4" key="1">
    <citation type="submission" date="2023-10" db="EMBL/GenBank/DDBJ databases">
        <title>Characteristics and mechanism of a salt-tolerant marine origin heterotrophic nitrifying- aerobic denitrifying bacteria Marinobacter xestospongiae HN1.</title>
        <authorList>
            <person name="Qi R."/>
        </authorList>
    </citation>
    <scope>NUCLEOTIDE SEQUENCE [LARGE SCALE GENOMIC DNA]</scope>
    <source>
        <strain evidence="3 4">HN1</strain>
    </source>
</reference>
<dbReference type="EMBL" id="JAWIIJ010000012">
    <property type="protein sequence ID" value="MDV2080233.1"/>
    <property type="molecule type" value="Genomic_DNA"/>
</dbReference>
<dbReference type="Pfam" id="PF13439">
    <property type="entry name" value="Glyco_transf_4"/>
    <property type="match status" value="1"/>
</dbReference>
<dbReference type="PANTHER" id="PTHR12526">
    <property type="entry name" value="GLYCOSYLTRANSFERASE"/>
    <property type="match status" value="1"/>
</dbReference>
<evidence type="ECO:0000313" key="4">
    <source>
        <dbReference type="Proteomes" id="UP001269819"/>
    </source>
</evidence>